<reference evidence="1" key="1">
    <citation type="journal article" date="2025" name="Int. J. Syst. Evol. Microbiol.">
        <title>Inconstantimicrobium mannanitabidum sp. nov., a novel member of the family Clostridiaceae isolated from anoxic soil under the treatment of reductive soil disinfestation.</title>
        <authorList>
            <person name="Ueki A."/>
            <person name="Tonouchi A."/>
            <person name="Honma S."/>
            <person name="Kaku N."/>
            <person name="Ueki K."/>
        </authorList>
    </citation>
    <scope>NUCLEOTIDE SEQUENCE</scope>
    <source>
        <strain evidence="1">TW13</strain>
    </source>
</reference>
<comment type="caution">
    <text evidence="1">The sequence shown here is derived from an EMBL/GenBank/DDBJ whole genome shotgun (WGS) entry which is preliminary data.</text>
</comment>
<gene>
    <name evidence="1" type="ORF">rsdtw13_14930</name>
</gene>
<protein>
    <submittedName>
        <fullName evidence="1">Uncharacterized protein</fullName>
    </submittedName>
</protein>
<proteinExistence type="predicted"/>
<sequence>MNELNSKNFRELIRMLERKLGLLNKQDSCCLEVSLAQCHALVEIGRAKNISLKDLANLINLDISTMSRTVDSLVKKDFVFRMTSETDRRSVDIKLTEKGLILFNDIESKMNDKFKSIFNQIALEDQITVFKGLNIIIDALEKNENSSEFCNGNSSTKCNNTKK</sequence>
<keyword evidence="2" id="KW-1185">Reference proteome</keyword>
<dbReference type="EMBL" id="BROD01000001">
    <property type="protein sequence ID" value="GKX66235.1"/>
    <property type="molecule type" value="Genomic_DNA"/>
</dbReference>
<name>A0ACB5RAW2_9CLOT</name>
<organism evidence="1 2">
    <name type="scientific">Inconstantimicrobium mannanitabidum</name>
    <dbReference type="NCBI Taxonomy" id="1604901"/>
    <lineage>
        <taxon>Bacteria</taxon>
        <taxon>Bacillati</taxon>
        <taxon>Bacillota</taxon>
        <taxon>Clostridia</taxon>
        <taxon>Eubacteriales</taxon>
        <taxon>Clostridiaceae</taxon>
        <taxon>Inconstantimicrobium</taxon>
    </lineage>
</organism>
<accession>A0ACB5RAW2</accession>
<evidence type="ECO:0000313" key="1">
    <source>
        <dbReference type="EMBL" id="GKX66235.1"/>
    </source>
</evidence>
<evidence type="ECO:0000313" key="2">
    <source>
        <dbReference type="Proteomes" id="UP001058074"/>
    </source>
</evidence>
<dbReference type="Proteomes" id="UP001058074">
    <property type="component" value="Unassembled WGS sequence"/>
</dbReference>